<keyword evidence="1" id="KW-1133">Transmembrane helix</keyword>
<feature type="transmembrane region" description="Helical" evidence="1">
    <location>
        <begin position="158"/>
        <end position="191"/>
    </location>
</feature>
<dbReference type="InterPro" id="IPR009574">
    <property type="entry name" value="DUF1189"/>
</dbReference>
<proteinExistence type="predicted"/>
<organism evidence="2 3">
    <name type="scientific">Falsibacillus pallidus</name>
    <dbReference type="NCBI Taxonomy" id="493781"/>
    <lineage>
        <taxon>Bacteria</taxon>
        <taxon>Bacillati</taxon>
        <taxon>Bacillota</taxon>
        <taxon>Bacilli</taxon>
        <taxon>Bacillales</taxon>
        <taxon>Bacillaceae</taxon>
        <taxon>Falsibacillus</taxon>
    </lineage>
</organism>
<accession>A0A370GJJ8</accession>
<feature type="transmembrane region" description="Helical" evidence="1">
    <location>
        <begin position="227"/>
        <end position="247"/>
    </location>
</feature>
<feature type="transmembrane region" description="Helical" evidence="1">
    <location>
        <begin position="203"/>
        <end position="221"/>
    </location>
</feature>
<reference evidence="2 3" key="1">
    <citation type="submission" date="2018-07" db="EMBL/GenBank/DDBJ databases">
        <title>Genomic Encyclopedia of Type Strains, Phase IV (KMG-IV): sequencing the most valuable type-strain genomes for metagenomic binning, comparative biology and taxonomic classification.</title>
        <authorList>
            <person name="Goeker M."/>
        </authorList>
    </citation>
    <scope>NUCLEOTIDE SEQUENCE [LARGE SCALE GENOMIC DNA]</scope>
    <source>
        <strain evidence="2 3">DSM 25281</strain>
    </source>
</reference>
<keyword evidence="1" id="KW-0812">Transmembrane</keyword>
<keyword evidence="1" id="KW-0472">Membrane</keyword>
<dbReference type="EMBL" id="QQAY01000003">
    <property type="protein sequence ID" value="RDI43972.1"/>
    <property type="molecule type" value="Genomic_DNA"/>
</dbReference>
<dbReference type="AlphaFoldDB" id="A0A370GJJ8"/>
<feature type="transmembrane region" description="Helical" evidence="1">
    <location>
        <begin position="29"/>
        <end position="47"/>
    </location>
</feature>
<sequence>MNIFKQFVKSLYSPKDIAKFRFQGIGKTILYIFLLMLISVIPVAYHFTSMTLAGLEAGQNTLTKDLPDFKIDGGQLQSDSSKPVFVKKDGMTIVLDSTGTVTDQELKEKENAIGLLQTEAVITANGKVQKYPYSTFNGLHITNKDISSFLKSFKDNIWIILPVLFLIYYLFVSAVGFIKVSIFALIGTVLAGIQSKKLPYRQSYRITAYAITLPTVFFALMDLLKTAVPLGAVLDWAVIMIMLTLVIKEMPKPKVK</sequence>
<comment type="caution">
    <text evidence="2">The sequence shown here is derived from an EMBL/GenBank/DDBJ whole genome shotgun (WGS) entry which is preliminary data.</text>
</comment>
<dbReference type="Proteomes" id="UP000255326">
    <property type="component" value="Unassembled WGS sequence"/>
</dbReference>
<dbReference type="Pfam" id="PF06691">
    <property type="entry name" value="DUF1189"/>
    <property type="match status" value="1"/>
</dbReference>
<evidence type="ECO:0000256" key="1">
    <source>
        <dbReference type="SAM" id="Phobius"/>
    </source>
</evidence>
<evidence type="ECO:0000313" key="3">
    <source>
        <dbReference type="Proteomes" id="UP000255326"/>
    </source>
</evidence>
<name>A0A370GJJ8_9BACI</name>
<gene>
    <name evidence="2" type="ORF">DFR59_10334</name>
</gene>
<dbReference type="OrthoDB" id="1903376at2"/>
<keyword evidence="3" id="KW-1185">Reference proteome</keyword>
<evidence type="ECO:0000313" key="2">
    <source>
        <dbReference type="EMBL" id="RDI43972.1"/>
    </source>
</evidence>
<protein>
    <submittedName>
        <fullName evidence="2">Maltodextrin utilization protein YvdJ</fullName>
    </submittedName>
</protein>